<evidence type="ECO:0000313" key="6">
    <source>
        <dbReference type="EMBL" id="KAK3270171.1"/>
    </source>
</evidence>
<name>A0AAE0G3D9_9CHLO</name>
<evidence type="ECO:0000256" key="2">
    <source>
        <dbReference type="ARBA" id="ARBA00022771"/>
    </source>
</evidence>
<gene>
    <name evidence="6" type="ORF">CYMTET_21418</name>
</gene>
<dbReference type="CDD" id="cd02249">
    <property type="entry name" value="ZZ"/>
    <property type="match status" value="1"/>
</dbReference>
<organism evidence="6 7">
    <name type="scientific">Cymbomonas tetramitiformis</name>
    <dbReference type="NCBI Taxonomy" id="36881"/>
    <lineage>
        <taxon>Eukaryota</taxon>
        <taxon>Viridiplantae</taxon>
        <taxon>Chlorophyta</taxon>
        <taxon>Pyramimonadophyceae</taxon>
        <taxon>Pyramimonadales</taxon>
        <taxon>Pyramimonadaceae</taxon>
        <taxon>Cymbomonas</taxon>
    </lineage>
</organism>
<dbReference type="SUPFAM" id="SSF51045">
    <property type="entry name" value="WW domain"/>
    <property type="match status" value="1"/>
</dbReference>
<keyword evidence="2" id="KW-0863">Zinc-finger</keyword>
<proteinExistence type="predicted"/>
<dbReference type="SUPFAM" id="SSF143503">
    <property type="entry name" value="PUG domain-like"/>
    <property type="match status" value="1"/>
</dbReference>
<comment type="caution">
    <text evidence="6">The sequence shown here is derived from an EMBL/GenBank/DDBJ whole genome shotgun (WGS) entry which is preliminary data.</text>
</comment>
<feature type="region of interest" description="Disordered" evidence="4">
    <location>
        <begin position="345"/>
        <end position="374"/>
    </location>
</feature>
<dbReference type="Proteomes" id="UP001190700">
    <property type="component" value="Unassembled WGS sequence"/>
</dbReference>
<evidence type="ECO:0000259" key="5">
    <source>
        <dbReference type="PROSITE" id="PS50020"/>
    </source>
</evidence>
<dbReference type="InterPro" id="IPR036339">
    <property type="entry name" value="PUB-like_dom_sf"/>
</dbReference>
<evidence type="ECO:0000256" key="1">
    <source>
        <dbReference type="ARBA" id="ARBA00022723"/>
    </source>
</evidence>
<dbReference type="AlphaFoldDB" id="A0AAE0G3D9"/>
<keyword evidence="7" id="KW-1185">Reference proteome</keyword>
<feature type="domain" description="WW" evidence="5">
    <location>
        <begin position="59"/>
        <end position="94"/>
    </location>
</feature>
<feature type="compositionally biased region" description="Basic and acidic residues" evidence="4">
    <location>
        <begin position="363"/>
        <end position="374"/>
    </location>
</feature>
<keyword evidence="3" id="KW-0862">Zinc</keyword>
<dbReference type="PROSITE" id="PS50020">
    <property type="entry name" value="WW_DOMAIN_2"/>
    <property type="match status" value="1"/>
</dbReference>
<dbReference type="SUPFAM" id="SSF57850">
    <property type="entry name" value="RING/U-box"/>
    <property type="match status" value="1"/>
</dbReference>
<evidence type="ECO:0000313" key="7">
    <source>
        <dbReference type="Proteomes" id="UP001190700"/>
    </source>
</evidence>
<dbReference type="InterPro" id="IPR001202">
    <property type="entry name" value="WW_dom"/>
</dbReference>
<dbReference type="EMBL" id="LGRX02010541">
    <property type="protein sequence ID" value="KAK3270171.1"/>
    <property type="molecule type" value="Genomic_DNA"/>
</dbReference>
<dbReference type="CDD" id="cd00201">
    <property type="entry name" value="WW"/>
    <property type="match status" value="1"/>
</dbReference>
<dbReference type="Pfam" id="PF00397">
    <property type="entry name" value="WW"/>
    <property type="match status" value="1"/>
</dbReference>
<keyword evidence="1" id="KW-0479">Metal-binding</keyword>
<dbReference type="GO" id="GO:0008270">
    <property type="term" value="F:zinc ion binding"/>
    <property type="evidence" value="ECO:0007669"/>
    <property type="project" value="UniProtKB-KW"/>
</dbReference>
<dbReference type="Gene3D" id="2.20.70.10">
    <property type="match status" value="1"/>
</dbReference>
<accession>A0AAE0G3D9</accession>
<dbReference type="Gene3D" id="1.20.58.2190">
    <property type="match status" value="1"/>
</dbReference>
<dbReference type="InterPro" id="IPR043145">
    <property type="entry name" value="Znf_ZZ_sf"/>
</dbReference>
<sequence>MGDSNDEALEFLTRSLAEMGVSPEAAQQAVRHGARSVEEAIALLNGEGPSHQRGASQTSGDPSAWEEHWSAEHGGRPYYHHRQQGTTQWEEPVALRALRLQVAQGIYDLPLARCERIAAALEALLALPPGPRGDVSALEAEPLNPTLATLRKILSNIVSSPANPKFRTVKKANGTFRKVWDVELGKRVLLECGFVQTEEAVTLAQEAALGPVRFIVSRLQEAGECIRNTAPIDIRGDGAEGAQWEQAGNAHMQGAGPSSATPSAARWQKEIHYCKRCKKFINDGSERVWTRQHDAPPGEFRYACTTCPDFSLCEICWDAYNEGRFQHDQGHTFEHIHPISSRHNTTIHGQGPWGNFGGSVSSRSRDRLKERTGL</sequence>
<reference evidence="6 7" key="1">
    <citation type="journal article" date="2015" name="Genome Biol. Evol.">
        <title>Comparative Genomics of a Bacterivorous Green Alga Reveals Evolutionary Causalities and Consequences of Phago-Mixotrophic Mode of Nutrition.</title>
        <authorList>
            <person name="Burns J.A."/>
            <person name="Paasch A."/>
            <person name="Narechania A."/>
            <person name="Kim E."/>
        </authorList>
    </citation>
    <scope>NUCLEOTIDE SEQUENCE [LARGE SCALE GENOMIC DNA]</scope>
    <source>
        <strain evidence="6 7">PLY_AMNH</strain>
    </source>
</reference>
<dbReference type="CDD" id="cd09212">
    <property type="entry name" value="PUB"/>
    <property type="match status" value="1"/>
</dbReference>
<dbReference type="SMART" id="SM00456">
    <property type="entry name" value="WW"/>
    <property type="match status" value="1"/>
</dbReference>
<evidence type="ECO:0000256" key="3">
    <source>
        <dbReference type="ARBA" id="ARBA00022833"/>
    </source>
</evidence>
<protein>
    <recommendedName>
        <fullName evidence="5">WW domain-containing protein</fullName>
    </recommendedName>
</protein>
<dbReference type="InterPro" id="IPR036020">
    <property type="entry name" value="WW_dom_sf"/>
</dbReference>
<dbReference type="InterPro" id="IPR018997">
    <property type="entry name" value="PUB_domain"/>
</dbReference>
<evidence type="ECO:0000256" key="4">
    <source>
        <dbReference type="SAM" id="MobiDB-lite"/>
    </source>
</evidence>
<dbReference type="Pfam" id="PF09409">
    <property type="entry name" value="PUB"/>
    <property type="match status" value="1"/>
</dbReference>
<feature type="region of interest" description="Disordered" evidence="4">
    <location>
        <begin position="46"/>
        <end position="68"/>
    </location>
</feature>
<dbReference type="Gene3D" id="3.30.60.90">
    <property type="match status" value="1"/>
</dbReference>